<dbReference type="RefSeq" id="WP_209877564.1">
    <property type="nucleotide sequence ID" value="NZ_JAGGLV010000020.1"/>
</dbReference>
<dbReference type="PROSITE" id="PS51257">
    <property type="entry name" value="PROKAR_LIPOPROTEIN"/>
    <property type="match status" value="1"/>
</dbReference>
<dbReference type="InterPro" id="IPR050490">
    <property type="entry name" value="Bact_solute-bd_prot1"/>
</dbReference>
<evidence type="ECO:0000259" key="2">
    <source>
        <dbReference type="Pfam" id="PF12010"/>
    </source>
</evidence>
<keyword evidence="4" id="KW-1185">Reference proteome</keyword>
<evidence type="ECO:0000256" key="1">
    <source>
        <dbReference type="SAM" id="SignalP"/>
    </source>
</evidence>
<dbReference type="Gene3D" id="3.40.190.10">
    <property type="entry name" value="Periplasmic binding protein-like II"/>
    <property type="match status" value="2"/>
</dbReference>
<sequence length="528" mass="59606">MGIKKASSIMLTFLLLFTLAACGGGNNAANNGAGTTNDNGNKDSSAPDTSKFVKISYVVLGDKPKNGQFEKVLAKVNEIMKEKINAELEWKWVEWADWQTKYNLLLASGEAVDLITIGTDWLDTWANAQRGAFMNLDELLPKYAPETWKSVPEKDWNESRYNGKIVLIPENDYTQWVNHGFFYRGDWAKEAGLSEPIKNWEEIGQYLQYIKDNKPDVIPWDMASGAVTWGGYIQSYTDNLDLPISTGYMPVFTSVSNDEKYTVAEPIFSDLFLNYAKLMKEWADKGFWREDALNNKNDNRIALKAGLSGLDQHHTQTFSTLRVEMDKAQPGSELQMFPFNRTGGKNLMELSITHGGTSLGAHSKNPERALMAYDLIRNNEEIYHLINYGIEGVQYEIKDGKRTLPANYNEASDSFYADFWGGRMDKFEIPSETVWSEIGTLYDEYDKIKIPYPYGQFVFDKTPVESELTAISQVAGELGPAINFGKVSDPAKAVEEFRAKIKTAGYDKVKAELQKQLDAFKQKMESAK</sequence>
<dbReference type="PANTHER" id="PTHR43649:SF12">
    <property type="entry name" value="DIACETYLCHITOBIOSE BINDING PROTEIN DASA"/>
    <property type="match status" value="1"/>
</dbReference>
<feature type="domain" description="DUF3502" evidence="2">
    <location>
        <begin position="453"/>
        <end position="521"/>
    </location>
</feature>
<dbReference type="PANTHER" id="PTHR43649">
    <property type="entry name" value="ARABINOSE-BINDING PROTEIN-RELATED"/>
    <property type="match status" value="1"/>
</dbReference>
<organism evidence="3 4">
    <name type="scientific">Paenibacillus silagei</name>
    <dbReference type="NCBI Taxonomy" id="1670801"/>
    <lineage>
        <taxon>Bacteria</taxon>
        <taxon>Bacillati</taxon>
        <taxon>Bacillota</taxon>
        <taxon>Bacilli</taxon>
        <taxon>Bacillales</taxon>
        <taxon>Paenibacillaceae</taxon>
        <taxon>Paenibacillus</taxon>
    </lineage>
</organism>
<evidence type="ECO:0000313" key="4">
    <source>
        <dbReference type="Proteomes" id="UP000773462"/>
    </source>
</evidence>
<comment type="caution">
    <text evidence="3">The sequence shown here is derived from an EMBL/GenBank/DDBJ whole genome shotgun (WGS) entry which is preliminary data.</text>
</comment>
<gene>
    <name evidence="3" type="ORF">J2Z70_005002</name>
</gene>
<dbReference type="InterPro" id="IPR022627">
    <property type="entry name" value="DUF3502"/>
</dbReference>
<dbReference type="Proteomes" id="UP000773462">
    <property type="component" value="Unassembled WGS sequence"/>
</dbReference>
<proteinExistence type="predicted"/>
<evidence type="ECO:0000313" key="3">
    <source>
        <dbReference type="EMBL" id="MBP2114818.1"/>
    </source>
</evidence>
<dbReference type="SUPFAM" id="SSF53850">
    <property type="entry name" value="Periplasmic binding protein-like II"/>
    <property type="match status" value="1"/>
</dbReference>
<feature type="chain" id="PRO_5047132980" evidence="1">
    <location>
        <begin position="24"/>
        <end position="528"/>
    </location>
</feature>
<dbReference type="EMBL" id="JAGGLV010000020">
    <property type="protein sequence ID" value="MBP2114818.1"/>
    <property type="molecule type" value="Genomic_DNA"/>
</dbReference>
<keyword evidence="1" id="KW-0732">Signal</keyword>
<name>A0ABS4NXP4_9BACL</name>
<accession>A0ABS4NXP4</accession>
<feature type="signal peptide" evidence="1">
    <location>
        <begin position="1"/>
        <end position="23"/>
    </location>
</feature>
<dbReference type="Pfam" id="PF12010">
    <property type="entry name" value="DUF3502"/>
    <property type="match status" value="1"/>
</dbReference>
<protein>
    <submittedName>
        <fullName evidence="3">Aldouronate transport system substrate-binding protein</fullName>
    </submittedName>
</protein>
<reference evidence="3 4" key="1">
    <citation type="submission" date="2021-03" db="EMBL/GenBank/DDBJ databases">
        <title>Genomic Encyclopedia of Type Strains, Phase IV (KMG-IV): sequencing the most valuable type-strain genomes for metagenomic binning, comparative biology and taxonomic classification.</title>
        <authorList>
            <person name="Goeker M."/>
        </authorList>
    </citation>
    <scope>NUCLEOTIDE SEQUENCE [LARGE SCALE GENOMIC DNA]</scope>
    <source>
        <strain evidence="3 4">DSM 101953</strain>
    </source>
</reference>